<dbReference type="EMBL" id="JBFXLS010000073">
    <property type="protein sequence ID" value="KAL2819948.1"/>
    <property type="molecule type" value="Genomic_DNA"/>
</dbReference>
<name>A0ABR4HWS3_9EURO</name>
<organism evidence="1 2">
    <name type="scientific">Aspergillus cavernicola</name>
    <dbReference type="NCBI Taxonomy" id="176166"/>
    <lineage>
        <taxon>Eukaryota</taxon>
        <taxon>Fungi</taxon>
        <taxon>Dikarya</taxon>
        <taxon>Ascomycota</taxon>
        <taxon>Pezizomycotina</taxon>
        <taxon>Eurotiomycetes</taxon>
        <taxon>Eurotiomycetidae</taxon>
        <taxon>Eurotiales</taxon>
        <taxon>Aspergillaceae</taxon>
        <taxon>Aspergillus</taxon>
        <taxon>Aspergillus subgen. Nidulantes</taxon>
    </lineage>
</organism>
<accession>A0ABR4HWS3</accession>
<sequence length="192" mass="20837">MARNVMNAAKSASTVVSIDHKYSVQSTGLWERFRRLLAIDPDRSTGVPLNSQFRLPTPGALPPLSYDDPVTVPAGDIADNPYWKRDVRRNYPRVSVVNQADAVGLLTVGSQTAPKDEVLQIGQAGEKQLVSVKEEGAERGLAGLFQKDKNGIKGVLGPNGLPPMPCNMNSASKYQLGTEHGYPSVYPCRTFI</sequence>
<dbReference type="PIRSF" id="PIRSF022976">
    <property type="entry name" value="NADH_Oxi_21kDa"/>
    <property type="match status" value="1"/>
</dbReference>
<evidence type="ECO:0000313" key="2">
    <source>
        <dbReference type="Proteomes" id="UP001610335"/>
    </source>
</evidence>
<comment type="caution">
    <text evidence="1">The sequence shown here is derived from an EMBL/GenBank/DDBJ whole genome shotgun (WGS) entry which is preliminary data.</text>
</comment>
<proteinExistence type="predicted"/>
<protein>
    <recommendedName>
        <fullName evidence="3">NADH-ubiquinone oxidoreductase 21.3 kDa subunit</fullName>
    </recommendedName>
</protein>
<evidence type="ECO:0000313" key="1">
    <source>
        <dbReference type="EMBL" id="KAL2819948.1"/>
    </source>
</evidence>
<dbReference type="CDD" id="cd22849">
    <property type="entry name" value="NuzM"/>
    <property type="match status" value="1"/>
</dbReference>
<gene>
    <name evidence="1" type="ORF">BDW59DRAFT_151141</name>
</gene>
<dbReference type="Proteomes" id="UP001610335">
    <property type="component" value="Unassembled WGS sequence"/>
</dbReference>
<keyword evidence="2" id="KW-1185">Reference proteome</keyword>
<evidence type="ECO:0008006" key="3">
    <source>
        <dbReference type="Google" id="ProtNLM"/>
    </source>
</evidence>
<dbReference type="PANTHER" id="PTHR37325">
    <property type="entry name" value="OXIDOREDUCTASE 21 KDA SUBUNIT, PUTATIVE (AFU_ORTHOLOGUE AFUA_4G05910)-RELATED"/>
    <property type="match status" value="1"/>
</dbReference>
<dbReference type="PANTHER" id="PTHR37325:SF1">
    <property type="entry name" value="OXIDOREDUCTASE 21 KDA SUBUNIT, PUTATIVE (AFU_ORTHOLOGUE AFUA_4G05910)-RELATED"/>
    <property type="match status" value="1"/>
</dbReference>
<dbReference type="InterPro" id="IPR016813">
    <property type="entry name" value="NADH_Ub_cplx-1_21kDa"/>
</dbReference>
<reference evidence="1 2" key="1">
    <citation type="submission" date="2024-07" db="EMBL/GenBank/DDBJ databases">
        <title>Section-level genome sequencing and comparative genomics of Aspergillus sections Usti and Cavernicolus.</title>
        <authorList>
            <consortium name="Lawrence Berkeley National Laboratory"/>
            <person name="Nybo J.L."/>
            <person name="Vesth T.C."/>
            <person name="Theobald S."/>
            <person name="Frisvad J.C."/>
            <person name="Larsen T.O."/>
            <person name="Kjaerboelling I."/>
            <person name="Rothschild-Mancinelli K."/>
            <person name="Lyhne E.K."/>
            <person name="Kogle M.E."/>
            <person name="Barry K."/>
            <person name="Clum A."/>
            <person name="Na H."/>
            <person name="Ledsgaard L."/>
            <person name="Lin J."/>
            <person name="Lipzen A."/>
            <person name="Kuo A."/>
            <person name="Riley R."/>
            <person name="Mondo S."/>
            <person name="LaButti K."/>
            <person name="Haridas S."/>
            <person name="Pangalinan J."/>
            <person name="Salamov A.A."/>
            <person name="Simmons B.A."/>
            <person name="Magnuson J.K."/>
            <person name="Chen J."/>
            <person name="Drula E."/>
            <person name="Henrissat B."/>
            <person name="Wiebenga A."/>
            <person name="Lubbers R.J."/>
            <person name="Gomes A.C."/>
            <person name="Makela M.R."/>
            <person name="Stajich J."/>
            <person name="Grigoriev I.V."/>
            <person name="Mortensen U.H."/>
            <person name="De vries R.P."/>
            <person name="Baker S.E."/>
            <person name="Andersen M.R."/>
        </authorList>
    </citation>
    <scope>NUCLEOTIDE SEQUENCE [LARGE SCALE GENOMIC DNA]</scope>
    <source>
        <strain evidence="1 2">CBS 600.67</strain>
    </source>
</reference>